<dbReference type="Proteomes" id="UP001165122">
    <property type="component" value="Unassembled WGS sequence"/>
</dbReference>
<dbReference type="EMBL" id="BRXW01000250">
    <property type="protein sequence ID" value="GMI16358.1"/>
    <property type="molecule type" value="Genomic_DNA"/>
</dbReference>
<evidence type="ECO:0000313" key="2">
    <source>
        <dbReference type="EMBL" id="GMI16358.1"/>
    </source>
</evidence>
<keyword evidence="1" id="KW-1133">Transmembrane helix</keyword>
<feature type="transmembrane region" description="Helical" evidence="1">
    <location>
        <begin position="31"/>
        <end position="49"/>
    </location>
</feature>
<evidence type="ECO:0000313" key="3">
    <source>
        <dbReference type="Proteomes" id="UP001165122"/>
    </source>
</evidence>
<sequence length="106" mass="12131">MCAICNLVGAALLYNSIGIFSWVFNNLPKTCIILSVLIALYNYHVWIVVTKTILCSVEQLDEGLAFEIHHNDATGTNVFYKTKWYSWSFTKKGAAKKAKELRTRRR</sequence>
<dbReference type="AlphaFoldDB" id="A0A9W7FQV4"/>
<keyword evidence="1" id="KW-0812">Transmembrane</keyword>
<organism evidence="2 3">
    <name type="scientific">Triparma laevis f. longispina</name>
    <dbReference type="NCBI Taxonomy" id="1714387"/>
    <lineage>
        <taxon>Eukaryota</taxon>
        <taxon>Sar</taxon>
        <taxon>Stramenopiles</taxon>
        <taxon>Ochrophyta</taxon>
        <taxon>Bolidophyceae</taxon>
        <taxon>Parmales</taxon>
        <taxon>Triparmaceae</taxon>
        <taxon>Triparma</taxon>
    </lineage>
</organism>
<feature type="transmembrane region" description="Helical" evidence="1">
    <location>
        <begin position="6"/>
        <end position="24"/>
    </location>
</feature>
<evidence type="ECO:0000256" key="1">
    <source>
        <dbReference type="SAM" id="Phobius"/>
    </source>
</evidence>
<protein>
    <submittedName>
        <fullName evidence="2">Uncharacterized protein</fullName>
    </submittedName>
</protein>
<comment type="caution">
    <text evidence="2">The sequence shown here is derived from an EMBL/GenBank/DDBJ whole genome shotgun (WGS) entry which is preliminary data.</text>
</comment>
<gene>
    <name evidence="2" type="ORF">TrLO_g12903</name>
</gene>
<name>A0A9W7FQV4_9STRA</name>
<proteinExistence type="predicted"/>
<reference evidence="3" key="1">
    <citation type="journal article" date="2023" name="Commun. Biol.">
        <title>Genome analysis of Parmales, the sister group of diatoms, reveals the evolutionary specialization of diatoms from phago-mixotrophs to photoautotrophs.</title>
        <authorList>
            <person name="Ban H."/>
            <person name="Sato S."/>
            <person name="Yoshikawa S."/>
            <person name="Yamada K."/>
            <person name="Nakamura Y."/>
            <person name="Ichinomiya M."/>
            <person name="Sato N."/>
            <person name="Blanc-Mathieu R."/>
            <person name="Endo H."/>
            <person name="Kuwata A."/>
            <person name="Ogata H."/>
        </authorList>
    </citation>
    <scope>NUCLEOTIDE SEQUENCE [LARGE SCALE GENOMIC DNA]</scope>
    <source>
        <strain evidence="3">NIES 3700</strain>
    </source>
</reference>
<keyword evidence="3" id="KW-1185">Reference proteome</keyword>
<accession>A0A9W7FQV4</accession>
<keyword evidence="1" id="KW-0472">Membrane</keyword>